<accession>A0A0F7LKI0</accession>
<evidence type="ECO:0000313" key="1">
    <source>
        <dbReference type="EMBL" id="AKH62381.1"/>
    </source>
</evidence>
<dbReference type="KEGG" id="ptt:VY86_02540"/>
<evidence type="ECO:0000313" key="2">
    <source>
        <dbReference type="Proteomes" id="UP000034866"/>
    </source>
</evidence>
<keyword evidence="2" id="KW-1185">Reference proteome</keyword>
<reference evidence="2" key="2">
    <citation type="submission" date="2015-03" db="EMBL/GenBank/DDBJ databases">
        <title>Genome sequence of Azospirillum thiophilum strain DSM 21654T.</title>
        <authorList>
            <person name="Kwak Y."/>
            <person name="Shin J.-H."/>
        </authorList>
    </citation>
    <scope>NUCLEOTIDE SEQUENCE [LARGE SCALE GENOMIC DNA]</scope>
    <source>
        <strain evidence="2">DSM 15199</strain>
    </source>
</reference>
<name>A0A0F7LKI0_9GAMM</name>
<dbReference type="EMBL" id="CP011104">
    <property type="protein sequence ID" value="AKH62381.1"/>
    <property type="molecule type" value="Genomic_DNA"/>
</dbReference>
<sequence length="63" mass="7693">MFNPFISDSIFHLFYIYLIFHNYLKSANKEALEGEIPVYEYIQAIEKRRRKAGRPVYFRLEVF</sequence>
<protein>
    <submittedName>
        <fullName evidence="1">Uncharacterized protein</fullName>
    </submittedName>
</protein>
<organism evidence="1 2">
    <name type="scientific">Photorhabdus thracensis</name>
    <dbReference type="NCBI Taxonomy" id="230089"/>
    <lineage>
        <taxon>Bacteria</taxon>
        <taxon>Pseudomonadati</taxon>
        <taxon>Pseudomonadota</taxon>
        <taxon>Gammaproteobacteria</taxon>
        <taxon>Enterobacterales</taxon>
        <taxon>Morganellaceae</taxon>
        <taxon>Photorhabdus</taxon>
    </lineage>
</organism>
<gene>
    <name evidence="1" type="ORF">VY86_02540</name>
</gene>
<dbReference type="Proteomes" id="UP000034866">
    <property type="component" value="Chromosome"/>
</dbReference>
<dbReference type="AlphaFoldDB" id="A0A0F7LKI0"/>
<proteinExistence type="predicted"/>
<reference evidence="1 2" key="1">
    <citation type="journal article" date="2015" name="J. Biotechnol.">
        <title>Complete genome sequence of Photorhabdus temperata subsp. thracensis 39-8(T), an entomopathogenic bacterium for the improved commercial bioinsecticide.</title>
        <authorList>
            <person name="Kwak Y."/>
            <person name="Shin J.H."/>
        </authorList>
    </citation>
    <scope>NUCLEOTIDE SEQUENCE [LARGE SCALE GENOMIC DNA]</scope>
    <source>
        <strain evidence="1 2">DSM 15199</strain>
    </source>
</reference>